<comment type="caution">
    <text evidence="2">The sequence shown here is derived from an EMBL/GenBank/DDBJ whole genome shotgun (WGS) entry which is preliminary data.</text>
</comment>
<protein>
    <submittedName>
        <fullName evidence="2">Uncharacterized protein</fullName>
    </submittedName>
</protein>
<dbReference type="AlphaFoldDB" id="A0A3E1REI2"/>
<keyword evidence="3" id="KW-1185">Reference proteome</keyword>
<dbReference type="Proteomes" id="UP000260665">
    <property type="component" value="Unassembled WGS sequence"/>
</dbReference>
<dbReference type="OrthoDB" id="8911932at2"/>
<evidence type="ECO:0000256" key="1">
    <source>
        <dbReference type="SAM" id="MobiDB-lite"/>
    </source>
</evidence>
<evidence type="ECO:0000313" key="3">
    <source>
        <dbReference type="Proteomes" id="UP000260665"/>
    </source>
</evidence>
<reference evidence="2 3" key="1">
    <citation type="submission" date="2018-05" db="EMBL/GenBank/DDBJ databases">
        <title>Rhodoferax soyangensis sp.nov., isolated from an oligotrophic freshwater lake.</title>
        <authorList>
            <person name="Park M."/>
        </authorList>
    </citation>
    <scope>NUCLEOTIDE SEQUENCE [LARGE SCALE GENOMIC DNA]</scope>
    <source>
        <strain evidence="2 3">IMCC26218</strain>
    </source>
</reference>
<sequence length="95" mass="10245">MQAPEDESVTEVELGELVHRPDGYYWLAADGTEELGPYVTMEEALAEVAGADADDDAEPGESLEEAEDEIGIADWIDPDTGEPAEGLSTPRLHDE</sequence>
<feature type="compositionally biased region" description="Acidic residues" evidence="1">
    <location>
        <begin position="52"/>
        <end position="82"/>
    </location>
</feature>
<proteinExistence type="predicted"/>
<organism evidence="2 3">
    <name type="scientific">Rhodoferax lacus</name>
    <dbReference type="NCBI Taxonomy" id="2184758"/>
    <lineage>
        <taxon>Bacteria</taxon>
        <taxon>Pseudomonadati</taxon>
        <taxon>Pseudomonadota</taxon>
        <taxon>Betaproteobacteria</taxon>
        <taxon>Burkholderiales</taxon>
        <taxon>Comamonadaceae</taxon>
        <taxon>Rhodoferax</taxon>
    </lineage>
</organism>
<name>A0A3E1REI2_9BURK</name>
<accession>A0A3E1REI2</accession>
<feature type="region of interest" description="Disordered" evidence="1">
    <location>
        <begin position="52"/>
        <end position="95"/>
    </location>
</feature>
<evidence type="ECO:0000313" key="2">
    <source>
        <dbReference type="EMBL" id="RFO97442.1"/>
    </source>
</evidence>
<gene>
    <name evidence="2" type="ORF">DIC66_09220</name>
</gene>
<dbReference type="EMBL" id="QFZK01000004">
    <property type="protein sequence ID" value="RFO97442.1"/>
    <property type="molecule type" value="Genomic_DNA"/>
</dbReference>